<dbReference type="AlphaFoldDB" id="A0A6M1TPE2"/>
<keyword evidence="2" id="KW-1185">Reference proteome</keyword>
<evidence type="ECO:0000313" key="1">
    <source>
        <dbReference type="EMBL" id="NGP90190.1"/>
    </source>
</evidence>
<sequence length="53" mass="6181">MSDPQELLSKTLKGIVNFEDATLARLLNLFELKHFDKDYHYAKAGEYSKRMGF</sequence>
<reference evidence="1 2" key="1">
    <citation type="submission" date="2020-02" db="EMBL/GenBank/DDBJ databases">
        <title>Aliifodinibius halophilus 2W32, complete genome.</title>
        <authorList>
            <person name="Li Y."/>
            <person name="Wu S."/>
        </authorList>
    </citation>
    <scope>NUCLEOTIDE SEQUENCE [LARGE SCALE GENOMIC DNA]</scope>
    <source>
        <strain evidence="1 2">2W32</strain>
    </source>
</reference>
<accession>A0A6M1TPE2</accession>
<dbReference type="Proteomes" id="UP000479132">
    <property type="component" value="Unassembled WGS sequence"/>
</dbReference>
<comment type="caution">
    <text evidence="1">The sequence shown here is derived from an EMBL/GenBank/DDBJ whole genome shotgun (WGS) entry which is preliminary data.</text>
</comment>
<evidence type="ECO:0000313" key="2">
    <source>
        <dbReference type="Proteomes" id="UP000479132"/>
    </source>
</evidence>
<name>A0A6M1TPE2_9BACT</name>
<proteinExistence type="predicted"/>
<organism evidence="1 2">
    <name type="scientific">Fodinibius halophilus</name>
    <dbReference type="NCBI Taxonomy" id="1736908"/>
    <lineage>
        <taxon>Bacteria</taxon>
        <taxon>Pseudomonadati</taxon>
        <taxon>Balneolota</taxon>
        <taxon>Balneolia</taxon>
        <taxon>Balneolales</taxon>
        <taxon>Balneolaceae</taxon>
        <taxon>Fodinibius</taxon>
    </lineage>
</organism>
<gene>
    <name evidence="1" type="ORF">G3569_17660</name>
</gene>
<dbReference type="EMBL" id="JAALLS010000038">
    <property type="protein sequence ID" value="NGP90190.1"/>
    <property type="molecule type" value="Genomic_DNA"/>
</dbReference>
<dbReference type="RefSeq" id="WP_165271413.1">
    <property type="nucleotide sequence ID" value="NZ_JAALLS010000038.1"/>
</dbReference>
<protein>
    <submittedName>
        <fullName evidence="1">Uncharacterized protein</fullName>
    </submittedName>
</protein>